<evidence type="ECO:0000256" key="1">
    <source>
        <dbReference type="SAM" id="Phobius"/>
    </source>
</evidence>
<evidence type="ECO:0000313" key="2">
    <source>
        <dbReference type="EMBL" id="CAI0419126.1"/>
    </source>
</evidence>
<dbReference type="Proteomes" id="UP001154282">
    <property type="component" value="Unassembled WGS sequence"/>
</dbReference>
<evidence type="ECO:0000313" key="3">
    <source>
        <dbReference type="Proteomes" id="UP001154282"/>
    </source>
</evidence>
<proteinExistence type="predicted"/>
<reference evidence="2" key="1">
    <citation type="submission" date="2022-08" db="EMBL/GenBank/DDBJ databases">
        <authorList>
            <person name="Gutierrez-Valencia J."/>
        </authorList>
    </citation>
    <scope>NUCLEOTIDE SEQUENCE</scope>
</reference>
<feature type="transmembrane region" description="Helical" evidence="1">
    <location>
        <begin position="94"/>
        <end position="118"/>
    </location>
</feature>
<dbReference type="EMBL" id="CAMGYJ010000005">
    <property type="protein sequence ID" value="CAI0419126.1"/>
    <property type="molecule type" value="Genomic_DNA"/>
</dbReference>
<sequence length="128" mass="13786">MASSNSHYATQNSSSQRGLAMVLALTSAVVLSPLYVSRKSDHSSSSRFYPHYEPGWSSGLVLPMLLAGLIIAIKTTSSSNGGGRSFAPSPDPSWVLRIGSSSWGLAGILVMLVLVLSWQESAQHFFWR</sequence>
<dbReference type="PANTHER" id="PTHR35758">
    <property type="entry name" value="TRANSMEMBRANE PROTEIN"/>
    <property type="match status" value="1"/>
</dbReference>
<keyword evidence="1" id="KW-1133">Transmembrane helix</keyword>
<keyword evidence="1" id="KW-0472">Membrane</keyword>
<dbReference type="AlphaFoldDB" id="A0AAV0KDV6"/>
<dbReference type="PANTHER" id="PTHR35758:SF1">
    <property type="entry name" value="SERINE RICH PROTEIN"/>
    <property type="match status" value="1"/>
</dbReference>
<comment type="caution">
    <text evidence="2">The sequence shown here is derived from an EMBL/GenBank/DDBJ whole genome shotgun (WGS) entry which is preliminary data.</text>
</comment>
<accession>A0AAV0KDV6</accession>
<gene>
    <name evidence="2" type="ORF">LITE_LOCUS17877</name>
</gene>
<feature type="transmembrane region" description="Helical" evidence="1">
    <location>
        <begin position="18"/>
        <end position="36"/>
    </location>
</feature>
<keyword evidence="1" id="KW-0812">Transmembrane</keyword>
<feature type="transmembrane region" description="Helical" evidence="1">
    <location>
        <begin position="56"/>
        <end position="73"/>
    </location>
</feature>
<protein>
    <submittedName>
        <fullName evidence="2">Uncharacterized protein</fullName>
    </submittedName>
</protein>
<name>A0AAV0KDV6_9ROSI</name>
<keyword evidence="3" id="KW-1185">Reference proteome</keyword>
<organism evidence="2 3">
    <name type="scientific">Linum tenue</name>
    <dbReference type="NCBI Taxonomy" id="586396"/>
    <lineage>
        <taxon>Eukaryota</taxon>
        <taxon>Viridiplantae</taxon>
        <taxon>Streptophyta</taxon>
        <taxon>Embryophyta</taxon>
        <taxon>Tracheophyta</taxon>
        <taxon>Spermatophyta</taxon>
        <taxon>Magnoliopsida</taxon>
        <taxon>eudicotyledons</taxon>
        <taxon>Gunneridae</taxon>
        <taxon>Pentapetalae</taxon>
        <taxon>rosids</taxon>
        <taxon>fabids</taxon>
        <taxon>Malpighiales</taxon>
        <taxon>Linaceae</taxon>
        <taxon>Linum</taxon>
    </lineage>
</organism>